<dbReference type="InterPro" id="IPR015500">
    <property type="entry name" value="Peptidase_S8_subtilisin-rel"/>
</dbReference>
<evidence type="ECO:0000256" key="7">
    <source>
        <dbReference type="ARBA" id="ARBA00023180"/>
    </source>
</evidence>
<dbReference type="STRING" id="33114.A0A2G2WLZ3"/>
<accession>A0A2G2WLZ3</accession>
<dbReference type="InterPro" id="IPR034197">
    <property type="entry name" value="Peptidases_S8_3"/>
</dbReference>
<evidence type="ECO:0000256" key="6">
    <source>
        <dbReference type="ARBA" id="ARBA00022825"/>
    </source>
</evidence>
<dbReference type="InterPro" id="IPR023828">
    <property type="entry name" value="Peptidase_S8_Ser-AS"/>
</dbReference>
<feature type="active site" description="Charge relay system" evidence="8 9">
    <location>
        <position position="555"/>
    </location>
</feature>
<dbReference type="Proteomes" id="UP000224567">
    <property type="component" value="Unassembled WGS sequence"/>
</dbReference>
<feature type="active site" description="Charge relay system" evidence="8 9">
    <location>
        <position position="147"/>
    </location>
</feature>
<evidence type="ECO:0000256" key="8">
    <source>
        <dbReference type="PIRSR" id="PIRSR615500-1"/>
    </source>
</evidence>
<protein>
    <submittedName>
        <fullName evidence="15">Uncharacterized protein</fullName>
    </submittedName>
</protein>
<feature type="active site" description="Charge relay system" evidence="8 9">
    <location>
        <position position="226"/>
    </location>
</feature>
<dbReference type="InterPro" id="IPR023827">
    <property type="entry name" value="Peptidase_S8_Asp-AS"/>
</dbReference>
<sequence length="779" mass="84165">MNNSTSSLVILFFLLIFTCLCEIIAKTDNANTKLYAVYLGHKPHNDHELITDSHHDLLGQVVGSKEEAKKLMVYSYRHGFSGFAAKLTDSQVKEIGELPGVVRIIPNSLYKTHTSRSWNFLGLSKQDSNSLMNKTNQGDGVIIGIIDSGIGWGNNSEVFNDKGLGPIPSRWKGSCKEEDNFSATKYCNRKIVGARWYMKGMMEATGLNQTMVEKLHKLSALDDNGHGTHVAYTAAGSYVNNVQYYDLNMGTTHGGAPLARLAIYKVGWTSIGSTISNIDVLAAIDDAIKDGVDILSASLGSAINIADIDENNLLGMGSFHAVSHGIPFIATAGNSGPGSSTVENNSPWLISVASSNSDRDIVTPLTLGNNNTILAAGLTKGMQQPFAPLVTFPNITKAEQIKSIADGLKGKVLMLSFGDNKVHPISSLMALRKTGVLAFICATPPIDQITDYAQVTHNPIPFFIIDIEQGNQILNYFHQCTSNNKEPIIKYGQTKILEGTKTYTKVPSFSSRGPNTFAPEILKPDIAAPGVNILAAVPPHLLKGYNGFNIMSGTSMSAPHVAGIVALLKAAHPNWSPAALKSALVTTAWNEDTYATEIFSEGNGAKLADPFDFGGGICNPNGAADPGLIYDMDRNDYLNYFCSMGYSNDRIYNATTYHSDAKKSSSSAGIVCPKEVPSRLDMNLPSISIPNLKNSVTIKRTVTNVGNANSIYRLVVKPPRNVAIKVTPNVLKFNAKITKISFEVKITSTCPKSSKFTFGSLAWSDGKHFVRIPIAVRKQ</sequence>
<proteinExistence type="inferred from homology"/>
<feature type="domain" description="Subtilisin-like protease fibronectin type-III" evidence="14">
    <location>
        <begin position="681"/>
        <end position="776"/>
    </location>
</feature>
<feature type="chain" id="PRO_5013666589" evidence="11">
    <location>
        <begin position="22"/>
        <end position="779"/>
    </location>
</feature>
<gene>
    <name evidence="15" type="ORF">CQW23_15431</name>
</gene>
<dbReference type="Pfam" id="PF05922">
    <property type="entry name" value="Inhibitor_I9"/>
    <property type="match status" value="1"/>
</dbReference>
<reference evidence="16" key="2">
    <citation type="journal article" date="2017" name="J. Anim. Genet.">
        <title>Multiple reference genome sequences of hot pepper reveal the massive evolution of plant disease resistance genes by retroduplication.</title>
        <authorList>
            <person name="Kim S."/>
            <person name="Park J."/>
            <person name="Yeom S.-I."/>
            <person name="Kim Y.-M."/>
            <person name="Seo E."/>
            <person name="Kim K.-T."/>
            <person name="Kim M.-S."/>
            <person name="Lee J.M."/>
            <person name="Cheong K."/>
            <person name="Shin H.-S."/>
            <person name="Kim S.-B."/>
            <person name="Han K."/>
            <person name="Lee J."/>
            <person name="Park M."/>
            <person name="Lee H.-A."/>
            <person name="Lee H.-Y."/>
            <person name="Lee Y."/>
            <person name="Oh S."/>
            <person name="Lee J.H."/>
            <person name="Choi E."/>
            <person name="Choi E."/>
            <person name="Lee S.E."/>
            <person name="Jeon J."/>
            <person name="Kim H."/>
            <person name="Choi G."/>
            <person name="Song H."/>
            <person name="Lee J."/>
            <person name="Lee S.-C."/>
            <person name="Kwon J.-K."/>
            <person name="Lee H.-Y."/>
            <person name="Koo N."/>
            <person name="Hong Y."/>
            <person name="Kim R.W."/>
            <person name="Kang W.-H."/>
            <person name="Huh J.H."/>
            <person name="Kang B.-C."/>
            <person name="Yang T.-J."/>
            <person name="Lee Y.-H."/>
            <person name="Bennetzen J.L."/>
            <person name="Choi D."/>
        </authorList>
    </citation>
    <scope>NUCLEOTIDE SEQUENCE [LARGE SCALE GENOMIC DNA]</scope>
    <source>
        <strain evidence="16">cv. PBC81</strain>
    </source>
</reference>
<keyword evidence="5 9" id="KW-0378">Hydrolase</keyword>
<evidence type="ECO:0000313" key="15">
    <source>
        <dbReference type="EMBL" id="PHT46273.1"/>
    </source>
</evidence>
<feature type="domain" description="Peptidase S8/S53" evidence="12">
    <location>
        <begin position="138"/>
        <end position="602"/>
    </location>
</feature>
<evidence type="ECO:0000256" key="10">
    <source>
        <dbReference type="RuleBase" id="RU003355"/>
    </source>
</evidence>
<dbReference type="PROSITE" id="PS51892">
    <property type="entry name" value="SUBTILASE"/>
    <property type="match status" value="1"/>
</dbReference>
<dbReference type="Gene3D" id="2.60.40.2310">
    <property type="match status" value="1"/>
</dbReference>
<comment type="similarity">
    <text evidence="2 9 10">Belongs to the peptidase S8 family.</text>
</comment>
<dbReference type="CDD" id="cd04852">
    <property type="entry name" value="Peptidases_S8_3"/>
    <property type="match status" value="1"/>
</dbReference>
<dbReference type="GO" id="GO:0005576">
    <property type="term" value="C:extracellular region"/>
    <property type="evidence" value="ECO:0007669"/>
    <property type="project" value="UniProtKB-SubCell"/>
</dbReference>
<evidence type="ECO:0000259" key="12">
    <source>
        <dbReference type="Pfam" id="PF00082"/>
    </source>
</evidence>
<dbReference type="InterPro" id="IPR037045">
    <property type="entry name" value="S8pro/Inhibitor_I9_sf"/>
</dbReference>
<dbReference type="InterPro" id="IPR010259">
    <property type="entry name" value="S8pro/Inhibitor_I9"/>
</dbReference>
<reference evidence="15 16" key="1">
    <citation type="journal article" date="2017" name="Genome Biol.">
        <title>New reference genome sequences of hot pepper reveal the massive evolution of plant disease-resistance genes by retroduplication.</title>
        <authorList>
            <person name="Kim S."/>
            <person name="Park J."/>
            <person name="Yeom S.I."/>
            <person name="Kim Y.M."/>
            <person name="Seo E."/>
            <person name="Kim K.T."/>
            <person name="Kim M.S."/>
            <person name="Lee J.M."/>
            <person name="Cheong K."/>
            <person name="Shin H.S."/>
            <person name="Kim S.B."/>
            <person name="Han K."/>
            <person name="Lee J."/>
            <person name="Park M."/>
            <person name="Lee H.A."/>
            <person name="Lee H.Y."/>
            <person name="Lee Y."/>
            <person name="Oh S."/>
            <person name="Lee J.H."/>
            <person name="Choi E."/>
            <person name="Choi E."/>
            <person name="Lee S.E."/>
            <person name="Jeon J."/>
            <person name="Kim H."/>
            <person name="Choi G."/>
            <person name="Song H."/>
            <person name="Lee J."/>
            <person name="Lee S.C."/>
            <person name="Kwon J.K."/>
            <person name="Lee H.Y."/>
            <person name="Koo N."/>
            <person name="Hong Y."/>
            <person name="Kim R.W."/>
            <person name="Kang W.H."/>
            <person name="Huh J.H."/>
            <person name="Kang B.C."/>
            <person name="Yang T.J."/>
            <person name="Lee Y.H."/>
            <person name="Bennetzen J.L."/>
            <person name="Choi D."/>
        </authorList>
    </citation>
    <scope>NUCLEOTIDE SEQUENCE [LARGE SCALE GENOMIC DNA]</scope>
    <source>
        <strain evidence="16">cv. PBC81</strain>
    </source>
</reference>
<dbReference type="InterPro" id="IPR041469">
    <property type="entry name" value="Subtilisin-like_FN3"/>
</dbReference>
<feature type="domain" description="Inhibitor I9" evidence="13">
    <location>
        <begin position="35"/>
        <end position="113"/>
    </location>
</feature>
<evidence type="ECO:0000259" key="13">
    <source>
        <dbReference type="Pfam" id="PF05922"/>
    </source>
</evidence>
<dbReference type="InterPro" id="IPR045051">
    <property type="entry name" value="SBT"/>
</dbReference>
<keyword evidence="4 11" id="KW-0732">Signal</keyword>
<keyword evidence="16" id="KW-1185">Reference proteome</keyword>
<dbReference type="FunFam" id="3.30.70.80:FF:000002">
    <property type="entry name" value="Subtilisin-like protease SBT5.3"/>
    <property type="match status" value="1"/>
</dbReference>
<dbReference type="Pfam" id="PF00082">
    <property type="entry name" value="Peptidase_S8"/>
    <property type="match status" value="1"/>
</dbReference>
<dbReference type="GO" id="GO:0004252">
    <property type="term" value="F:serine-type endopeptidase activity"/>
    <property type="evidence" value="ECO:0007669"/>
    <property type="project" value="UniProtKB-UniRule"/>
</dbReference>
<dbReference type="Gene3D" id="3.30.70.80">
    <property type="entry name" value="Peptidase S8 propeptide/proteinase inhibitor I9"/>
    <property type="match status" value="1"/>
</dbReference>
<dbReference type="PROSITE" id="PS00136">
    <property type="entry name" value="SUBTILASE_ASP"/>
    <property type="match status" value="1"/>
</dbReference>
<dbReference type="SUPFAM" id="SSF52743">
    <property type="entry name" value="Subtilisin-like"/>
    <property type="match status" value="1"/>
</dbReference>
<dbReference type="OrthoDB" id="206201at2759"/>
<comment type="caution">
    <text evidence="15">The sequence shown here is derived from an EMBL/GenBank/DDBJ whole genome shotgun (WGS) entry which is preliminary data.</text>
</comment>
<evidence type="ECO:0000256" key="4">
    <source>
        <dbReference type="ARBA" id="ARBA00022729"/>
    </source>
</evidence>
<dbReference type="InterPro" id="IPR036852">
    <property type="entry name" value="Peptidase_S8/S53_dom_sf"/>
</dbReference>
<evidence type="ECO:0000259" key="14">
    <source>
        <dbReference type="Pfam" id="PF17766"/>
    </source>
</evidence>
<feature type="signal peptide" evidence="11">
    <location>
        <begin position="1"/>
        <end position="21"/>
    </location>
</feature>
<evidence type="ECO:0000256" key="9">
    <source>
        <dbReference type="PROSITE-ProRule" id="PRU01240"/>
    </source>
</evidence>
<evidence type="ECO:0000256" key="2">
    <source>
        <dbReference type="ARBA" id="ARBA00011073"/>
    </source>
</evidence>
<dbReference type="EMBL" id="MLFT02000006">
    <property type="protein sequence ID" value="PHT46273.1"/>
    <property type="molecule type" value="Genomic_DNA"/>
</dbReference>
<comment type="subcellular location">
    <subcellularLocation>
        <location evidence="1">Secreted</location>
    </subcellularLocation>
</comment>
<evidence type="ECO:0000256" key="5">
    <source>
        <dbReference type="ARBA" id="ARBA00022801"/>
    </source>
</evidence>
<dbReference type="PRINTS" id="PR00723">
    <property type="entry name" value="SUBTILISIN"/>
</dbReference>
<evidence type="ECO:0000256" key="3">
    <source>
        <dbReference type="ARBA" id="ARBA00022670"/>
    </source>
</evidence>
<keyword evidence="7" id="KW-0325">Glycoprotein</keyword>
<dbReference type="GO" id="GO:0006508">
    <property type="term" value="P:proteolysis"/>
    <property type="evidence" value="ECO:0007669"/>
    <property type="project" value="UniProtKB-KW"/>
</dbReference>
<dbReference type="InterPro" id="IPR000209">
    <property type="entry name" value="Peptidase_S8/S53_dom"/>
</dbReference>
<dbReference type="PANTHER" id="PTHR10795">
    <property type="entry name" value="PROPROTEIN CONVERTASE SUBTILISIN/KEXIN"/>
    <property type="match status" value="1"/>
</dbReference>
<keyword evidence="3 9" id="KW-0645">Protease</keyword>
<keyword evidence="6 9" id="KW-0720">Serine protease</keyword>
<dbReference type="AlphaFoldDB" id="A0A2G2WLZ3"/>
<dbReference type="Pfam" id="PF17766">
    <property type="entry name" value="fn3_6"/>
    <property type="match status" value="1"/>
</dbReference>
<evidence type="ECO:0000313" key="16">
    <source>
        <dbReference type="Proteomes" id="UP000224567"/>
    </source>
</evidence>
<dbReference type="FunFam" id="2.60.40.2310:FF:000001">
    <property type="entry name" value="Subtilisin-like protease SBT1.5"/>
    <property type="match status" value="1"/>
</dbReference>
<dbReference type="PROSITE" id="PS00138">
    <property type="entry name" value="SUBTILASE_SER"/>
    <property type="match status" value="1"/>
</dbReference>
<evidence type="ECO:0000256" key="11">
    <source>
        <dbReference type="SAM" id="SignalP"/>
    </source>
</evidence>
<dbReference type="Gene3D" id="3.40.50.200">
    <property type="entry name" value="Peptidase S8/S53 domain"/>
    <property type="match status" value="1"/>
</dbReference>
<dbReference type="Gene3D" id="3.50.30.30">
    <property type="match status" value="1"/>
</dbReference>
<evidence type="ECO:0000256" key="1">
    <source>
        <dbReference type="ARBA" id="ARBA00004613"/>
    </source>
</evidence>
<organism evidence="15 16">
    <name type="scientific">Capsicum baccatum</name>
    <name type="common">Peruvian pepper</name>
    <dbReference type="NCBI Taxonomy" id="33114"/>
    <lineage>
        <taxon>Eukaryota</taxon>
        <taxon>Viridiplantae</taxon>
        <taxon>Streptophyta</taxon>
        <taxon>Embryophyta</taxon>
        <taxon>Tracheophyta</taxon>
        <taxon>Spermatophyta</taxon>
        <taxon>Magnoliopsida</taxon>
        <taxon>eudicotyledons</taxon>
        <taxon>Gunneridae</taxon>
        <taxon>Pentapetalae</taxon>
        <taxon>asterids</taxon>
        <taxon>lamiids</taxon>
        <taxon>Solanales</taxon>
        <taxon>Solanaceae</taxon>
        <taxon>Solanoideae</taxon>
        <taxon>Capsiceae</taxon>
        <taxon>Capsicum</taxon>
    </lineage>
</organism>
<name>A0A2G2WLZ3_CAPBA</name>